<dbReference type="InterPro" id="IPR007060">
    <property type="entry name" value="FtsL/DivIC"/>
</dbReference>
<dbReference type="Proteomes" id="UP000671995">
    <property type="component" value="Chromosome"/>
</dbReference>
<protein>
    <submittedName>
        <fullName evidence="3">Septum formation initiator family protein</fullName>
    </submittedName>
</protein>
<organism evidence="3 4">
    <name type="scientific">Treponema parvum</name>
    <dbReference type="NCBI Taxonomy" id="138851"/>
    <lineage>
        <taxon>Bacteria</taxon>
        <taxon>Pseudomonadati</taxon>
        <taxon>Spirochaetota</taxon>
        <taxon>Spirochaetia</taxon>
        <taxon>Spirochaetales</taxon>
        <taxon>Treponemataceae</taxon>
        <taxon>Treponema</taxon>
    </lineage>
</organism>
<dbReference type="EMBL" id="CP054257">
    <property type="protein sequence ID" value="QTQ12074.1"/>
    <property type="molecule type" value="Genomic_DNA"/>
</dbReference>
<feature type="transmembrane region" description="Helical" evidence="2">
    <location>
        <begin position="6"/>
        <end position="26"/>
    </location>
</feature>
<evidence type="ECO:0000256" key="2">
    <source>
        <dbReference type="SAM" id="Phobius"/>
    </source>
</evidence>
<evidence type="ECO:0000313" key="4">
    <source>
        <dbReference type="Proteomes" id="UP000671995"/>
    </source>
</evidence>
<dbReference type="RefSeq" id="WP_210116788.1">
    <property type="nucleotide sequence ID" value="NZ_CP054257.1"/>
</dbReference>
<reference evidence="3" key="1">
    <citation type="submission" date="2020-05" db="EMBL/GenBank/DDBJ databases">
        <authorList>
            <person name="Zeng H."/>
            <person name="Chan Y.K."/>
            <person name="Watt R.M."/>
        </authorList>
    </citation>
    <scope>NUCLEOTIDE SEQUENCE</scope>
    <source>
        <strain evidence="3">ATCC 700773</strain>
    </source>
</reference>
<name>A0A975IDE2_9SPIR</name>
<evidence type="ECO:0000313" key="3">
    <source>
        <dbReference type="EMBL" id="QTQ12074.1"/>
    </source>
</evidence>
<keyword evidence="2" id="KW-0812">Transmembrane</keyword>
<accession>A0A975IDE2</accession>
<keyword evidence="2" id="KW-1133">Transmembrane helix</keyword>
<feature type="coiled-coil region" evidence="1">
    <location>
        <begin position="24"/>
        <end position="51"/>
    </location>
</feature>
<gene>
    <name evidence="3" type="ORF">HRI96_07630</name>
</gene>
<proteinExistence type="predicted"/>
<dbReference type="AlphaFoldDB" id="A0A975IDE2"/>
<sequence>MRNVLKYIFVCICAATVPALLVINSIQAMRYKKLEKEVTALEKKQVELVEENKRLITDISLLSGSDRIERIASTELNMHKAESGEIVRVEMKGRN</sequence>
<dbReference type="Pfam" id="PF04977">
    <property type="entry name" value="DivIC"/>
    <property type="match status" value="1"/>
</dbReference>
<keyword evidence="2" id="KW-0472">Membrane</keyword>
<keyword evidence="1" id="KW-0175">Coiled coil</keyword>
<evidence type="ECO:0000256" key="1">
    <source>
        <dbReference type="SAM" id="Coils"/>
    </source>
</evidence>
<reference evidence="3" key="2">
    <citation type="journal article" date="2021" name="Microbiol. Resour. Announc.">
        <title>Complete Genome Sequences of Three Human Oral Treponema parvum Isolates.</title>
        <authorList>
            <person name="Zeng H."/>
            <person name="Watt R.M."/>
        </authorList>
    </citation>
    <scope>NUCLEOTIDE SEQUENCE</scope>
    <source>
        <strain evidence="3">ATCC 700773</strain>
    </source>
</reference>